<dbReference type="PANTHER" id="PTHR33408">
    <property type="entry name" value="TRANSPOSASE"/>
    <property type="match status" value="1"/>
</dbReference>
<feature type="domain" description="Transposase DDE" evidence="1">
    <location>
        <begin position="87"/>
        <end position="209"/>
    </location>
</feature>
<dbReference type="AlphaFoldDB" id="A0A941IPU2"/>
<evidence type="ECO:0000313" key="2">
    <source>
        <dbReference type="EMBL" id="MBR7833487.1"/>
    </source>
</evidence>
<dbReference type="PANTHER" id="PTHR33408:SF2">
    <property type="entry name" value="TRANSPOSASE DDE DOMAIN-CONTAINING PROTEIN"/>
    <property type="match status" value="1"/>
</dbReference>
<reference evidence="2" key="1">
    <citation type="submission" date="2021-04" db="EMBL/GenBank/DDBJ databases">
        <title>Genome based classification of Actinospica acidithermotolerans sp. nov., an actinobacterium isolated from an Indonesian hot spring.</title>
        <authorList>
            <person name="Kusuma A.B."/>
            <person name="Putra K.E."/>
            <person name="Nafisah S."/>
            <person name="Loh J."/>
            <person name="Nouioui I."/>
            <person name="Goodfellow M."/>
        </authorList>
    </citation>
    <scope>NUCLEOTIDE SEQUENCE</scope>
    <source>
        <strain evidence="2">CSCA 57</strain>
    </source>
</reference>
<evidence type="ECO:0000259" key="1">
    <source>
        <dbReference type="Pfam" id="PF13751"/>
    </source>
</evidence>
<keyword evidence="3" id="KW-1185">Reference proteome</keyword>
<evidence type="ECO:0000313" key="3">
    <source>
        <dbReference type="Proteomes" id="UP000675781"/>
    </source>
</evidence>
<dbReference type="EMBL" id="JAGSOG010000031">
    <property type="protein sequence ID" value="MBR7833487.1"/>
    <property type="molecule type" value="Genomic_DNA"/>
</dbReference>
<dbReference type="InterPro" id="IPR025668">
    <property type="entry name" value="Tnp_DDE_dom"/>
</dbReference>
<organism evidence="2 3">
    <name type="scientific">Actinospica durhamensis</name>
    <dbReference type="NCBI Taxonomy" id="1508375"/>
    <lineage>
        <taxon>Bacteria</taxon>
        <taxon>Bacillati</taxon>
        <taxon>Actinomycetota</taxon>
        <taxon>Actinomycetes</taxon>
        <taxon>Catenulisporales</taxon>
        <taxon>Actinospicaceae</taxon>
        <taxon>Actinospica</taxon>
    </lineage>
</organism>
<protein>
    <submittedName>
        <fullName evidence="2">Transposase</fullName>
    </submittedName>
</protein>
<dbReference type="RefSeq" id="WP_212528008.1">
    <property type="nucleotide sequence ID" value="NZ_JAGSOG010000031.1"/>
</dbReference>
<sequence length="235" mass="26413">MLTTAATTPDSSATVPIHRDLAEHGLAPAEHYVDSGYPSMPILVAARREHGITMITPLLGDSSRQARTRNGYSRDEFVIDYDTRTATCPQGVTSAHWNHCTQNGIEKIHIAFPQRACWTCDAQPACTSSKARQRRITVYPREIHQLQQATRTAQGSKDWRRLYQRRAGIEGTMNQAANSVGLRKARYRGQKKVELEHYLGATAINITRLDAYFTHQPLDHTHTSRLIRLHAATTN</sequence>
<comment type="caution">
    <text evidence="2">The sequence shown here is derived from an EMBL/GenBank/DDBJ whole genome shotgun (WGS) entry which is preliminary data.</text>
</comment>
<accession>A0A941IPU2</accession>
<name>A0A941IPU2_9ACTN</name>
<dbReference type="Proteomes" id="UP000675781">
    <property type="component" value="Unassembled WGS sequence"/>
</dbReference>
<proteinExistence type="predicted"/>
<gene>
    <name evidence="2" type="ORF">KDL01_09435</name>
</gene>
<dbReference type="Pfam" id="PF13751">
    <property type="entry name" value="DDE_Tnp_1_6"/>
    <property type="match status" value="1"/>
</dbReference>